<dbReference type="OMA" id="SEHRSQW"/>
<evidence type="ECO:0000313" key="2">
    <source>
        <dbReference type="EMBL" id="EGC34250.1"/>
    </source>
</evidence>
<dbReference type="PANTHER" id="PTHR11075:SF54">
    <property type="entry name" value="LARGE RIBOSOMAL SUBUNIT PROTEIN ML62"/>
    <property type="match status" value="1"/>
</dbReference>
<evidence type="ECO:0000313" key="3">
    <source>
        <dbReference type="Proteomes" id="UP000001064"/>
    </source>
</evidence>
<dbReference type="SUPFAM" id="SSF110916">
    <property type="entry name" value="Peptidyl-tRNA hydrolase domain-like"/>
    <property type="match status" value="1"/>
</dbReference>
<reference evidence="3" key="1">
    <citation type="journal article" date="2011" name="Genome Biol.">
        <title>Comparative genomics of the social amoebae Dictyostelium discoideum and Dictyostelium purpureum.</title>
        <authorList>
            <consortium name="US DOE Joint Genome Institute (JGI-PGF)"/>
            <person name="Sucgang R."/>
            <person name="Kuo A."/>
            <person name="Tian X."/>
            <person name="Salerno W."/>
            <person name="Parikh A."/>
            <person name="Feasley C.L."/>
            <person name="Dalin E."/>
            <person name="Tu H."/>
            <person name="Huang E."/>
            <person name="Barry K."/>
            <person name="Lindquist E."/>
            <person name="Shapiro H."/>
            <person name="Bruce D."/>
            <person name="Schmutz J."/>
            <person name="Salamov A."/>
            <person name="Fey P."/>
            <person name="Gaudet P."/>
            <person name="Anjard C."/>
            <person name="Babu M.M."/>
            <person name="Basu S."/>
            <person name="Bushmanova Y."/>
            <person name="van der Wel H."/>
            <person name="Katoh-Kurasawa M."/>
            <person name="Dinh C."/>
            <person name="Coutinho P.M."/>
            <person name="Saito T."/>
            <person name="Elias M."/>
            <person name="Schaap P."/>
            <person name="Kay R.R."/>
            <person name="Henrissat B."/>
            <person name="Eichinger L."/>
            <person name="Rivero F."/>
            <person name="Putnam N.H."/>
            <person name="West C.M."/>
            <person name="Loomis W.F."/>
            <person name="Chisholm R.L."/>
            <person name="Shaulsky G."/>
            <person name="Strassmann J.E."/>
            <person name="Queller D.C."/>
            <person name="Kuspa A."/>
            <person name="Grigoriev I.V."/>
        </authorList>
    </citation>
    <scope>NUCLEOTIDE SEQUENCE [LARGE SCALE GENOMIC DNA]</scope>
    <source>
        <strain evidence="3">QSDP1</strain>
    </source>
</reference>
<accession>F0ZP87</accession>
<dbReference type="STRING" id="5786.F0ZP87"/>
<dbReference type="GeneID" id="10500218"/>
<dbReference type="AlphaFoldDB" id="F0ZP87"/>
<feature type="domain" description="Prokaryotic-type class I peptide chain release factors" evidence="1">
    <location>
        <begin position="2"/>
        <end position="129"/>
    </location>
</feature>
<evidence type="ECO:0000259" key="1">
    <source>
        <dbReference type="Pfam" id="PF00472"/>
    </source>
</evidence>
<dbReference type="PANTHER" id="PTHR11075">
    <property type="entry name" value="PEPTIDE CHAIN RELEASE FACTOR"/>
    <property type="match status" value="1"/>
</dbReference>
<sequence>KITIPKNTLSMSYKFSKSSGPGGQNVNKVNTKCELRVNLETANWIPTWVKEKLATNFTRMVNKENILIIASTKHRDQDQNRKEVLNKLQHILDRCSFRPKMRVATEKPQYAIEERLTDKKHRHEIKKDRKKKQIHEYFN</sequence>
<dbReference type="KEGG" id="dpp:DICPUDRAFT_22470"/>
<dbReference type="RefSeq" id="XP_003289219.1">
    <property type="nucleotide sequence ID" value="XM_003289171.1"/>
</dbReference>
<dbReference type="GO" id="GO:0004045">
    <property type="term" value="F:peptidyl-tRNA hydrolase activity"/>
    <property type="evidence" value="ECO:0000318"/>
    <property type="project" value="GO_Central"/>
</dbReference>
<dbReference type="OrthoDB" id="270639at2759"/>
<dbReference type="Pfam" id="PF00472">
    <property type="entry name" value="RF-1"/>
    <property type="match status" value="1"/>
</dbReference>
<dbReference type="NCBIfam" id="NF006718">
    <property type="entry name" value="PRK09256.1"/>
    <property type="match status" value="1"/>
</dbReference>
<proteinExistence type="predicted"/>
<dbReference type="Gene3D" id="3.30.160.20">
    <property type="match status" value="1"/>
</dbReference>
<dbReference type="InterPro" id="IPR000352">
    <property type="entry name" value="Pep_chain_release_fac_I"/>
</dbReference>
<dbReference type="FunCoup" id="F0ZP87">
    <property type="interactions" value="123"/>
</dbReference>
<dbReference type="eggNOG" id="KOG3429">
    <property type="taxonomic scope" value="Eukaryota"/>
</dbReference>
<gene>
    <name evidence="2" type="ORF">DICPUDRAFT_22470</name>
</gene>
<dbReference type="InParanoid" id="F0ZP87"/>
<feature type="non-terminal residue" evidence="2">
    <location>
        <position position="1"/>
    </location>
</feature>
<dbReference type="GO" id="GO:0005762">
    <property type="term" value="C:mitochondrial large ribosomal subunit"/>
    <property type="evidence" value="ECO:0000318"/>
    <property type="project" value="GO_Central"/>
</dbReference>
<dbReference type="InterPro" id="IPR052104">
    <property type="entry name" value="Mito_Release_Factor_mL62"/>
</dbReference>
<dbReference type="EMBL" id="GL871105">
    <property type="protein sequence ID" value="EGC34250.1"/>
    <property type="molecule type" value="Genomic_DNA"/>
</dbReference>
<dbReference type="FunFam" id="3.30.160.20:FF:000046">
    <property type="entry name" value="Peptidyl-tRNA hydrolase ICT1"/>
    <property type="match status" value="1"/>
</dbReference>
<dbReference type="Proteomes" id="UP000001064">
    <property type="component" value="Unassembled WGS sequence"/>
</dbReference>
<name>F0ZP87_DICPU</name>
<protein>
    <recommendedName>
        <fullName evidence="1">Prokaryotic-type class I peptide chain release factors domain-containing protein</fullName>
    </recommendedName>
</protein>
<dbReference type="GO" id="GO:0070126">
    <property type="term" value="P:mitochondrial translational termination"/>
    <property type="evidence" value="ECO:0000318"/>
    <property type="project" value="GO_Central"/>
</dbReference>
<keyword evidence="3" id="KW-1185">Reference proteome</keyword>
<dbReference type="GO" id="GO:0016150">
    <property type="term" value="F:translation release factor activity, codon nonspecific"/>
    <property type="evidence" value="ECO:0000318"/>
    <property type="project" value="GO_Central"/>
</dbReference>
<feature type="non-terminal residue" evidence="2">
    <location>
        <position position="139"/>
    </location>
</feature>
<dbReference type="VEuPathDB" id="AmoebaDB:DICPUDRAFT_22470"/>
<organism evidence="2 3">
    <name type="scientific">Dictyostelium purpureum</name>
    <name type="common">Slime mold</name>
    <dbReference type="NCBI Taxonomy" id="5786"/>
    <lineage>
        <taxon>Eukaryota</taxon>
        <taxon>Amoebozoa</taxon>
        <taxon>Evosea</taxon>
        <taxon>Eumycetozoa</taxon>
        <taxon>Dictyostelia</taxon>
        <taxon>Dictyosteliales</taxon>
        <taxon>Dictyosteliaceae</taxon>
        <taxon>Dictyostelium</taxon>
    </lineage>
</organism>